<dbReference type="SMART" id="SM00005">
    <property type="entry name" value="DEATH"/>
    <property type="match status" value="1"/>
</dbReference>
<evidence type="ECO:0000313" key="5">
    <source>
        <dbReference type="Proteomes" id="UP001497497"/>
    </source>
</evidence>
<dbReference type="GO" id="GO:0007165">
    <property type="term" value="P:signal transduction"/>
    <property type="evidence" value="ECO:0007669"/>
    <property type="project" value="InterPro"/>
</dbReference>
<evidence type="ECO:0000256" key="1">
    <source>
        <dbReference type="SAM" id="MobiDB-lite"/>
    </source>
</evidence>
<organism evidence="4 5">
    <name type="scientific">Lymnaea stagnalis</name>
    <name type="common">Great pond snail</name>
    <name type="synonym">Helix stagnalis</name>
    <dbReference type="NCBI Taxonomy" id="6523"/>
    <lineage>
        <taxon>Eukaryota</taxon>
        <taxon>Metazoa</taxon>
        <taxon>Spiralia</taxon>
        <taxon>Lophotrochozoa</taxon>
        <taxon>Mollusca</taxon>
        <taxon>Gastropoda</taxon>
        <taxon>Heterobranchia</taxon>
        <taxon>Euthyneura</taxon>
        <taxon>Panpulmonata</taxon>
        <taxon>Hygrophila</taxon>
        <taxon>Lymnaeoidea</taxon>
        <taxon>Lymnaeidae</taxon>
        <taxon>Lymnaea</taxon>
    </lineage>
</organism>
<dbReference type="AlphaFoldDB" id="A0AAV2I5L8"/>
<dbReference type="InterPro" id="IPR011029">
    <property type="entry name" value="DEATH-like_dom_sf"/>
</dbReference>
<dbReference type="InterPro" id="IPR053047">
    <property type="entry name" value="E3_ubiq_ligase_TRAF3IP2"/>
</dbReference>
<dbReference type="InterPro" id="IPR013568">
    <property type="entry name" value="SEFIR_dom"/>
</dbReference>
<feature type="domain" description="Death" evidence="2">
    <location>
        <begin position="45"/>
        <end position="111"/>
    </location>
</feature>
<feature type="domain" description="SEFIR" evidence="3">
    <location>
        <begin position="539"/>
        <end position="696"/>
    </location>
</feature>
<protein>
    <recommendedName>
        <fullName evidence="6">SEFIR domain-containing protein</fullName>
    </recommendedName>
</protein>
<dbReference type="InterPro" id="IPR000488">
    <property type="entry name" value="Death_dom"/>
</dbReference>
<dbReference type="InterPro" id="IPR035897">
    <property type="entry name" value="Toll_tir_struct_dom_sf"/>
</dbReference>
<proteinExistence type="predicted"/>
<evidence type="ECO:0000313" key="4">
    <source>
        <dbReference type="EMBL" id="CAL1541160.1"/>
    </source>
</evidence>
<dbReference type="EMBL" id="CAXITT010000418">
    <property type="protein sequence ID" value="CAL1541160.1"/>
    <property type="molecule type" value="Genomic_DNA"/>
</dbReference>
<dbReference type="GO" id="GO:0006959">
    <property type="term" value="P:humoral immune response"/>
    <property type="evidence" value="ECO:0007669"/>
    <property type="project" value="TreeGrafter"/>
</dbReference>
<dbReference type="Pfam" id="PF00531">
    <property type="entry name" value="Death"/>
    <property type="match status" value="1"/>
</dbReference>
<dbReference type="GO" id="GO:0043123">
    <property type="term" value="P:positive regulation of canonical NF-kappaB signal transduction"/>
    <property type="evidence" value="ECO:0007669"/>
    <property type="project" value="TreeGrafter"/>
</dbReference>
<dbReference type="Pfam" id="PF08357">
    <property type="entry name" value="SEFIR"/>
    <property type="match status" value="1"/>
</dbReference>
<evidence type="ECO:0000259" key="2">
    <source>
        <dbReference type="PROSITE" id="PS50017"/>
    </source>
</evidence>
<evidence type="ECO:0000259" key="3">
    <source>
        <dbReference type="PROSITE" id="PS51534"/>
    </source>
</evidence>
<evidence type="ECO:0008006" key="6">
    <source>
        <dbReference type="Google" id="ProtNLM"/>
    </source>
</evidence>
<dbReference type="PANTHER" id="PTHR34257:SF2">
    <property type="entry name" value="E3 UBIQUITIN LIGASE TRAF3IP2"/>
    <property type="match status" value="1"/>
</dbReference>
<dbReference type="PROSITE" id="PS50017">
    <property type="entry name" value="DEATH_DOMAIN"/>
    <property type="match status" value="1"/>
</dbReference>
<sequence>MGTSTELKRGVGIIKGDKTISWMYVPETVRQELIIKLNPDSIISGNDWRMLAFNLGFTQAVISFIESEKDTNTSCLFKMYDQRPDASLNEIYKFLEEMERTDCLEIIDRAYPEIYKKATEQSNQGAMFSLESSDQRHPGRYPWATTACSHSSYPSLSSPPVCMSHTHCTCHFPSCPVMTSRGHQAGMPPSNYHYQTQTVHPNTGCNGMKHSPMHEQVCNGNFSPMSSPPHSAKFCCGSPHMQIMNSSPPGVLQCPQTFSDNQAYGHSGRSNFNSGYHSETMNSMLPETDLSCSSLLHSVNNNNENGTAAMAKFAHRTQVPLPNNICVSDSGMDGTVAGRQKMARQYSDECNESQGLVGDKRLKQSNGCSIGDAADHQEFLSQSSDDSAMSNPGSFAMHKHHGVFADHNNKQFAHKGVHMPGTSKPSGQDGTSLVHLKSMAEFPDKYKPTNEYKRVVAEQKIDTEKKKRSDKDSLDSQSSSSSNGSSAGRPRPSSTFPLRVKAKHERPVEEITASLTISKKSASMPQNMKPVEYRKAFRNTKVFVTYSYDDENHGKQVLSLCKFLQSNGFACCVDVTEKPPSSGRECVEWCRKRITEADFILVCVSPKYIQDISNKVPPKVTQGNGRHLHAWEIFDFMKNEYFDNLRHCAATNGQGVQPSRLVPLLFGGMQADALPQWMTRNRPSYIWPKEYLDLAWMLTNPQERIKSRRQGAEEGAENQHACPVNVMSQGRDNFYKDKTLCCS</sequence>
<name>A0AAV2I5L8_LYMST</name>
<feature type="region of interest" description="Disordered" evidence="1">
    <location>
        <begin position="451"/>
        <end position="507"/>
    </location>
</feature>
<dbReference type="Gene3D" id="1.10.533.10">
    <property type="entry name" value="Death Domain, Fas"/>
    <property type="match status" value="1"/>
</dbReference>
<dbReference type="SUPFAM" id="SSF52200">
    <property type="entry name" value="Toll/Interleukin receptor TIR domain"/>
    <property type="match status" value="1"/>
</dbReference>
<keyword evidence="5" id="KW-1185">Reference proteome</keyword>
<dbReference type="Proteomes" id="UP001497497">
    <property type="component" value="Unassembled WGS sequence"/>
</dbReference>
<feature type="compositionally biased region" description="Low complexity" evidence="1">
    <location>
        <begin position="475"/>
        <end position="494"/>
    </location>
</feature>
<gene>
    <name evidence="4" type="ORF">GSLYS_00014802001</name>
</gene>
<dbReference type="PANTHER" id="PTHR34257">
    <property type="entry name" value="ADAPTER PROTEIN CIKS"/>
    <property type="match status" value="1"/>
</dbReference>
<dbReference type="SUPFAM" id="SSF47986">
    <property type="entry name" value="DEATH domain"/>
    <property type="match status" value="1"/>
</dbReference>
<dbReference type="Gene3D" id="3.40.50.11530">
    <property type="match status" value="1"/>
</dbReference>
<feature type="compositionally biased region" description="Basic and acidic residues" evidence="1">
    <location>
        <begin position="451"/>
        <end position="474"/>
    </location>
</feature>
<accession>A0AAV2I5L8</accession>
<comment type="caution">
    <text evidence="4">The sequence shown here is derived from an EMBL/GenBank/DDBJ whole genome shotgun (WGS) entry which is preliminary data.</text>
</comment>
<dbReference type="PROSITE" id="PS51534">
    <property type="entry name" value="SEFIR"/>
    <property type="match status" value="1"/>
</dbReference>
<reference evidence="4 5" key="1">
    <citation type="submission" date="2024-04" db="EMBL/GenBank/DDBJ databases">
        <authorList>
            <consortium name="Genoscope - CEA"/>
            <person name="William W."/>
        </authorList>
    </citation>
    <scope>NUCLEOTIDE SEQUENCE [LARGE SCALE GENOMIC DNA]</scope>
</reference>